<evidence type="ECO:0000313" key="1">
    <source>
        <dbReference type="EMBL" id="OGG92143.1"/>
    </source>
</evidence>
<dbReference type="AlphaFoldDB" id="A0A1F6G1Z1"/>
<sequence>MSGLYTTRVVPKLDLDKNYQGIQSTTEVAVIFSSYGILYTSQMGFRTTLSQRAAIDKNTPVSDTVKDMLLITKGTRMSFKKGLEIKL</sequence>
<comment type="caution">
    <text evidence="1">The sequence shown here is derived from an EMBL/GenBank/DDBJ whole genome shotgun (WGS) entry which is preliminary data.</text>
</comment>
<name>A0A1F6G1Z1_9BACT</name>
<accession>A0A1F6G1Z1</accession>
<gene>
    <name evidence="1" type="ORF">A3H16_03650</name>
</gene>
<reference evidence="1 2" key="1">
    <citation type="journal article" date="2016" name="Nat. Commun.">
        <title>Thousands of microbial genomes shed light on interconnected biogeochemical processes in an aquifer system.</title>
        <authorList>
            <person name="Anantharaman K."/>
            <person name="Brown C.T."/>
            <person name="Hug L.A."/>
            <person name="Sharon I."/>
            <person name="Castelle C.J."/>
            <person name="Probst A.J."/>
            <person name="Thomas B.C."/>
            <person name="Singh A."/>
            <person name="Wilkins M.J."/>
            <person name="Karaoz U."/>
            <person name="Brodie E.L."/>
            <person name="Williams K.H."/>
            <person name="Hubbard S.S."/>
            <person name="Banfield J.F."/>
        </authorList>
    </citation>
    <scope>NUCLEOTIDE SEQUENCE [LARGE SCALE GENOMIC DNA]</scope>
</reference>
<protein>
    <submittedName>
        <fullName evidence="1">Uncharacterized protein</fullName>
    </submittedName>
</protein>
<dbReference type="Proteomes" id="UP000178601">
    <property type="component" value="Unassembled WGS sequence"/>
</dbReference>
<evidence type="ECO:0000313" key="2">
    <source>
        <dbReference type="Proteomes" id="UP000178601"/>
    </source>
</evidence>
<dbReference type="EMBL" id="MFMQ01000015">
    <property type="protein sequence ID" value="OGG92143.1"/>
    <property type="molecule type" value="Genomic_DNA"/>
</dbReference>
<proteinExistence type="predicted"/>
<organism evidence="1 2">
    <name type="scientific">Candidatus Kaiserbacteria bacterium RIFCSPLOWO2_12_FULL_53_8</name>
    <dbReference type="NCBI Taxonomy" id="1798529"/>
    <lineage>
        <taxon>Bacteria</taxon>
        <taxon>Candidatus Kaiseribacteriota</taxon>
    </lineage>
</organism>